<sequence>MTCFLIFVMEEMIFLMSSILIKILMIVIFKNRDFFGFSFLYALNLQYSLKFKKRCIKDRCEFFDFTFIECCHKNRLNHYVSKNLLG</sequence>
<evidence type="ECO:0000313" key="3">
    <source>
        <dbReference type="Proteomes" id="UP000229055"/>
    </source>
</evidence>
<keyword evidence="1" id="KW-1133">Transmembrane helix</keyword>
<protein>
    <submittedName>
        <fullName evidence="2">Uncharacterized protein</fullName>
    </submittedName>
</protein>
<gene>
    <name evidence="2" type="ORF">BJP43_10025</name>
</gene>
<keyword evidence="1" id="KW-0812">Transmembrane</keyword>
<feature type="transmembrane region" description="Helical" evidence="1">
    <location>
        <begin position="12"/>
        <end position="29"/>
    </location>
</feature>
<proteinExistence type="predicted"/>
<name>A0A2D3TFI5_9ENTR</name>
<evidence type="ECO:0000256" key="1">
    <source>
        <dbReference type="SAM" id="Phobius"/>
    </source>
</evidence>
<dbReference type="AlphaFoldDB" id="A0A2D3TFI5"/>
<keyword evidence="1" id="KW-0472">Membrane</keyword>
<dbReference type="Proteomes" id="UP000229055">
    <property type="component" value="Chromosome"/>
</dbReference>
<organism evidence="2 3">
    <name type="scientific">Candidatus Williamhamiltonella defendens</name>
    <dbReference type="NCBI Taxonomy" id="138072"/>
    <lineage>
        <taxon>Bacteria</taxon>
        <taxon>Pseudomonadati</taxon>
        <taxon>Pseudomonadota</taxon>
        <taxon>Gammaproteobacteria</taxon>
        <taxon>Enterobacterales</taxon>
        <taxon>Enterobacteriaceae</taxon>
        <taxon>aphid secondary symbionts</taxon>
        <taxon>Candidatus Williamhamiltonella</taxon>
    </lineage>
</organism>
<dbReference type="EMBL" id="CP017613">
    <property type="protein sequence ID" value="ATW34538.1"/>
    <property type="molecule type" value="Genomic_DNA"/>
</dbReference>
<reference evidence="3" key="2">
    <citation type="submission" date="2017-11" db="EMBL/GenBank/DDBJ databases">
        <title>PacBio sequencing of new strain of the secondary endosymbiont Candidatus Hamiltonella defensa.</title>
        <authorList>
            <person name="Strand M.R."/>
            <person name="Oliver K."/>
        </authorList>
    </citation>
    <scope>NUCLEOTIDE SEQUENCE [LARGE SCALE GENOMIC DNA]</scope>
    <source>
        <strain evidence="3">ZA17</strain>
    </source>
</reference>
<evidence type="ECO:0000313" key="2">
    <source>
        <dbReference type="EMBL" id="ATW34538.1"/>
    </source>
</evidence>
<reference evidence="3" key="1">
    <citation type="submission" date="2016-10" db="EMBL/GenBank/DDBJ databases">
        <authorList>
            <person name="Chevignon G."/>
        </authorList>
    </citation>
    <scope>NUCLEOTIDE SEQUENCE [LARGE SCALE GENOMIC DNA]</scope>
    <source>
        <strain evidence="3">ZA17</strain>
    </source>
</reference>
<accession>A0A2D3TFI5</accession>